<dbReference type="GO" id="GO:0006801">
    <property type="term" value="P:superoxide metabolic process"/>
    <property type="evidence" value="ECO:0007669"/>
    <property type="project" value="InterPro"/>
</dbReference>
<evidence type="ECO:0000313" key="3">
    <source>
        <dbReference type="EMBL" id="EME50180.1"/>
    </source>
</evidence>
<dbReference type="eggNOG" id="ENOG502S5NX">
    <property type="taxonomic scope" value="Eukaryota"/>
</dbReference>
<feature type="domain" description="Superoxide dismutase copper/zinc binding" evidence="2">
    <location>
        <begin position="45"/>
        <end position="165"/>
    </location>
</feature>
<dbReference type="GO" id="GO:0005507">
    <property type="term" value="F:copper ion binding"/>
    <property type="evidence" value="ECO:0007669"/>
    <property type="project" value="InterPro"/>
</dbReference>
<evidence type="ECO:0000256" key="1">
    <source>
        <dbReference type="SAM" id="SignalP"/>
    </source>
</evidence>
<dbReference type="PANTHER" id="PTHR10003">
    <property type="entry name" value="SUPEROXIDE DISMUTASE CU-ZN -RELATED"/>
    <property type="match status" value="1"/>
</dbReference>
<dbReference type="OrthoDB" id="159229at2759"/>
<proteinExistence type="predicted"/>
<name>N1Q561_DOTSN</name>
<feature type="signal peptide" evidence="1">
    <location>
        <begin position="1"/>
        <end position="21"/>
    </location>
</feature>
<dbReference type="InterPro" id="IPR001424">
    <property type="entry name" value="SOD_Cu_Zn_dom"/>
</dbReference>
<dbReference type="Pfam" id="PF00080">
    <property type="entry name" value="Sod_Cu"/>
    <property type="match status" value="1"/>
</dbReference>
<keyword evidence="4" id="KW-1185">Reference proteome</keyword>
<evidence type="ECO:0000313" key="4">
    <source>
        <dbReference type="Proteomes" id="UP000016933"/>
    </source>
</evidence>
<dbReference type="AlphaFoldDB" id="N1Q561"/>
<reference evidence="4" key="1">
    <citation type="journal article" date="2012" name="PLoS Genet.">
        <title>The genomes of the fungal plant pathogens Cladosporium fulvum and Dothistroma septosporum reveal adaptation to different hosts and lifestyles but also signatures of common ancestry.</title>
        <authorList>
            <person name="de Wit P.J.G.M."/>
            <person name="van der Burgt A."/>
            <person name="Oekmen B."/>
            <person name="Stergiopoulos I."/>
            <person name="Abd-Elsalam K.A."/>
            <person name="Aerts A.L."/>
            <person name="Bahkali A.H."/>
            <person name="Beenen H.G."/>
            <person name="Chettri P."/>
            <person name="Cox M.P."/>
            <person name="Datema E."/>
            <person name="de Vries R.P."/>
            <person name="Dhillon B."/>
            <person name="Ganley A.R."/>
            <person name="Griffiths S.A."/>
            <person name="Guo Y."/>
            <person name="Hamelin R.C."/>
            <person name="Henrissat B."/>
            <person name="Kabir M.S."/>
            <person name="Jashni M.K."/>
            <person name="Kema G."/>
            <person name="Klaubauf S."/>
            <person name="Lapidus A."/>
            <person name="Levasseur A."/>
            <person name="Lindquist E."/>
            <person name="Mehrabi R."/>
            <person name="Ohm R.A."/>
            <person name="Owen T.J."/>
            <person name="Salamov A."/>
            <person name="Schwelm A."/>
            <person name="Schijlen E."/>
            <person name="Sun H."/>
            <person name="van den Burg H.A."/>
            <person name="van Ham R.C.H.J."/>
            <person name="Zhang S."/>
            <person name="Goodwin S.B."/>
            <person name="Grigoriev I.V."/>
            <person name="Collemare J."/>
            <person name="Bradshaw R.E."/>
        </authorList>
    </citation>
    <scope>NUCLEOTIDE SEQUENCE [LARGE SCALE GENOMIC DNA]</scope>
    <source>
        <strain evidence="4">NZE10 / CBS 128990</strain>
    </source>
</reference>
<reference evidence="3 4" key="2">
    <citation type="journal article" date="2012" name="PLoS Pathog.">
        <title>Diverse lifestyles and strategies of plant pathogenesis encoded in the genomes of eighteen Dothideomycetes fungi.</title>
        <authorList>
            <person name="Ohm R.A."/>
            <person name="Feau N."/>
            <person name="Henrissat B."/>
            <person name="Schoch C.L."/>
            <person name="Horwitz B.A."/>
            <person name="Barry K.W."/>
            <person name="Condon B.J."/>
            <person name="Copeland A.C."/>
            <person name="Dhillon B."/>
            <person name="Glaser F."/>
            <person name="Hesse C.N."/>
            <person name="Kosti I."/>
            <person name="LaButti K."/>
            <person name="Lindquist E.A."/>
            <person name="Lucas S."/>
            <person name="Salamov A.A."/>
            <person name="Bradshaw R.E."/>
            <person name="Ciuffetti L."/>
            <person name="Hamelin R.C."/>
            <person name="Kema G.H.J."/>
            <person name="Lawrence C."/>
            <person name="Scott J.A."/>
            <person name="Spatafora J.W."/>
            <person name="Turgeon B.G."/>
            <person name="de Wit P.J.G.M."/>
            <person name="Zhong S."/>
            <person name="Goodwin S.B."/>
            <person name="Grigoriev I.V."/>
        </authorList>
    </citation>
    <scope>NUCLEOTIDE SEQUENCE [LARGE SCALE GENOMIC DNA]</scope>
    <source>
        <strain evidence="4">NZE10 / CBS 128990</strain>
    </source>
</reference>
<dbReference type="InterPro" id="IPR024134">
    <property type="entry name" value="SOD_Cu/Zn_/chaperone"/>
</dbReference>
<dbReference type="InterPro" id="IPR036423">
    <property type="entry name" value="SOD-like_Cu/Zn_dom_sf"/>
</dbReference>
<organism evidence="3 4">
    <name type="scientific">Dothistroma septosporum (strain NZE10 / CBS 128990)</name>
    <name type="common">Red band needle blight fungus</name>
    <name type="synonym">Mycosphaerella pini</name>
    <dbReference type="NCBI Taxonomy" id="675120"/>
    <lineage>
        <taxon>Eukaryota</taxon>
        <taxon>Fungi</taxon>
        <taxon>Dikarya</taxon>
        <taxon>Ascomycota</taxon>
        <taxon>Pezizomycotina</taxon>
        <taxon>Dothideomycetes</taxon>
        <taxon>Dothideomycetidae</taxon>
        <taxon>Mycosphaerellales</taxon>
        <taxon>Mycosphaerellaceae</taxon>
        <taxon>Dothistroma</taxon>
    </lineage>
</organism>
<evidence type="ECO:0000259" key="2">
    <source>
        <dbReference type="Pfam" id="PF00080"/>
    </source>
</evidence>
<dbReference type="Gene3D" id="2.60.40.200">
    <property type="entry name" value="Superoxide dismutase, copper/zinc binding domain"/>
    <property type="match status" value="1"/>
</dbReference>
<feature type="chain" id="PRO_5004109577" description="Superoxide dismutase copper/zinc binding domain-containing protein" evidence="1">
    <location>
        <begin position="22"/>
        <end position="264"/>
    </location>
</feature>
<gene>
    <name evidence="3" type="ORF">DOTSEDRAFT_144838</name>
</gene>
<dbReference type="SUPFAM" id="SSF49329">
    <property type="entry name" value="Cu,Zn superoxide dismutase-like"/>
    <property type="match status" value="1"/>
</dbReference>
<dbReference type="HOGENOM" id="CLU_063073_0_0_1"/>
<dbReference type="STRING" id="675120.N1Q561"/>
<accession>N1Q561</accession>
<protein>
    <recommendedName>
        <fullName evidence="2">Superoxide dismutase copper/zinc binding domain-containing protein</fullName>
    </recommendedName>
</protein>
<dbReference type="Proteomes" id="UP000016933">
    <property type="component" value="Unassembled WGS sequence"/>
</dbReference>
<dbReference type="OMA" id="TRITCAD"/>
<sequence length="264" mass="26013">MHASNITFGLVAILPLAFAGAAPKVTNEPAGTQYVATLPNTKSTTGTVMIGSGPGGNGASIQVSISGLPTEGGPFLYHIHEKSVDSTGNCSTAGGHLDPYGNGGTGCNTSDQASCEVGDLSGKHGKMQAPSFSANYIDDYISVKPSADDMASVMGRSIVVHFANKTAITCANLTLNGAATGSNGDVPVQSTVVMVVTALAGTTIGSSTVTQILTTTAAAPSTITNASSITTINPVATTTTVPAAGAHATVGIAAALAGMAAMVL</sequence>
<dbReference type="EMBL" id="KB446535">
    <property type="protein sequence ID" value="EME50180.1"/>
    <property type="molecule type" value="Genomic_DNA"/>
</dbReference>
<keyword evidence="1" id="KW-0732">Signal</keyword>